<keyword evidence="3" id="KW-0808">Transferase</keyword>
<dbReference type="InterPro" id="IPR002941">
    <property type="entry name" value="DNA_methylase_N4/N6"/>
</dbReference>
<dbReference type="PRINTS" id="PR00508">
    <property type="entry name" value="S21N4MTFRASE"/>
</dbReference>
<evidence type="ECO:0000256" key="4">
    <source>
        <dbReference type="ARBA" id="ARBA00022691"/>
    </source>
</evidence>
<evidence type="ECO:0000259" key="9">
    <source>
        <dbReference type="Pfam" id="PF01555"/>
    </source>
</evidence>
<gene>
    <name evidence="10" type="ORF">ACFQWG_13965</name>
</gene>
<keyword evidence="11" id="KW-1185">Reference proteome</keyword>
<organism evidence="10 11">
    <name type="scientific">Schaalia naturae</name>
    <dbReference type="NCBI Taxonomy" id="635203"/>
    <lineage>
        <taxon>Bacteria</taxon>
        <taxon>Bacillati</taxon>
        <taxon>Actinomycetota</taxon>
        <taxon>Actinomycetes</taxon>
        <taxon>Actinomycetales</taxon>
        <taxon>Actinomycetaceae</taxon>
        <taxon>Schaalia</taxon>
    </lineage>
</organism>
<feature type="domain" description="DNA methylase N-4/N-6" evidence="9">
    <location>
        <begin position="49"/>
        <end position="292"/>
    </location>
</feature>
<comment type="catalytic activity">
    <reaction evidence="7">
        <text>a 2'-deoxycytidine in DNA + S-adenosyl-L-methionine = an N(4)-methyl-2'-deoxycytidine in DNA + S-adenosyl-L-homocysteine + H(+)</text>
        <dbReference type="Rhea" id="RHEA:16857"/>
        <dbReference type="Rhea" id="RHEA-COMP:11369"/>
        <dbReference type="Rhea" id="RHEA-COMP:13674"/>
        <dbReference type="ChEBI" id="CHEBI:15378"/>
        <dbReference type="ChEBI" id="CHEBI:57856"/>
        <dbReference type="ChEBI" id="CHEBI:59789"/>
        <dbReference type="ChEBI" id="CHEBI:85452"/>
        <dbReference type="ChEBI" id="CHEBI:137933"/>
        <dbReference type="EC" id="2.1.1.113"/>
    </reaction>
</comment>
<dbReference type="Proteomes" id="UP001596527">
    <property type="component" value="Unassembled WGS sequence"/>
</dbReference>
<dbReference type="RefSeq" id="WP_380976461.1">
    <property type="nucleotide sequence ID" value="NZ_JBHTEF010000002.1"/>
</dbReference>
<dbReference type="EMBL" id="JBHTEF010000002">
    <property type="protein sequence ID" value="MFC7582291.1"/>
    <property type="molecule type" value="Genomic_DNA"/>
</dbReference>
<sequence>MTSVKLQPVPPLGPAIPKTPQAALALLLDEGVTWGDASLWLPALPEKSVDLFFTSPPYADQRAYSRIHPDRYVEWFLPFARAMYEATTDTGSMVINIKQRVAKDGPLKGQRHPYVFQLVLALQNMGWRWVEEYVWQKPNAIPGRFGPRTKDSFEHVFHFARGTKPYFDLNAIRVPYKTTPEEIERRKLDTNGRRSTAAGFGRDRVQTYSYGGADPGNVIPVSQTYNQHKGVAHTAPMPEGLAEFFVKAMTPVGGVVIDPFAGSGTTAVVARRLARRAGGLELHEEFAALAQERIALTTLDQAVS</sequence>
<dbReference type="PROSITE" id="PS00093">
    <property type="entry name" value="N4_MTASE"/>
    <property type="match status" value="1"/>
</dbReference>
<dbReference type="EC" id="2.1.1.-" evidence="8"/>
<accession>A0ABW2SQZ6</accession>
<comment type="caution">
    <text evidence="10">The sequence shown here is derived from an EMBL/GenBank/DDBJ whole genome shotgun (WGS) entry which is preliminary data.</text>
</comment>
<evidence type="ECO:0000256" key="5">
    <source>
        <dbReference type="ARBA" id="ARBA00022747"/>
    </source>
</evidence>
<evidence type="ECO:0000313" key="11">
    <source>
        <dbReference type="Proteomes" id="UP001596527"/>
    </source>
</evidence>
<keyword evidence="5" id="KW-0680">Restriction system</keyword>
<comment type="similarity">
    <text evidence="1">Belongs to the N(4)/N(6)-methyltransferase family. N(4) subfamily.</text>
</comment>
<proteinExistence type="inferred from homology"/>
<evidence type="ECO:0000256" key="8">
    <source>
        <dbReference type="RuleBase" id="RU362026"/>
    </source>
</evidence>
<dbReference type="Pfam" id="PF01555">
    <property type="entry name" value="N6_N4_Mtase"/>
    <property type="match status" value="1"/>
</dbReference>
<evidence type="ECO:0000256" key="7">
    <source>
        <dbReference type="ARBA" id="ARBA00049120"/>
    </source>
</evidence>
<evidence type="ECO:0000256" key="6">
    <source>
        <dbReference type="ARBA" id="ARBA00023125"/>
    </source>
</evidence>
<keyword evidence="2" id="KW-0489">Methyltransferase</keyword>
<dbReference type="SUPFAM" id="SSF53335">
    <property type="entry name" value="S-adenosyl-L-methionine-dependent methyltransferases"/>
    <property type="match status" value="1"/>
</dbReference>
<dbReference type="InterPro" id="IPR001091">
    <property type="entry name" value="RM_Methyltransferase"/>
</dbReference>
<protein>
    <recommendedName>
        <fullName evidence="8">Methyltransferase</fullName>
        <ecNumber evidence="8">2.1.1.-</ecNumber>
    </recommendedName>
</protein>
<name>A0ABW2SQZ6_9ACTO</name>
<evidence type="ECO:0000313" key="10">
    <source>
        <dbReference type="EMBL" id="MFC7582291.1"/>
    </source>
</evidence>
<dbReference type="Gene3D" id="3.40.50.150">
    <property type="entry name" value="Vaccinia Virus protein VP39"/>
    <property type="match status" value="1"/>
</dbReference>
<keyword evidence="6" id="KW-0238">DNA-binding</keyword>
<reference evidence="11" key="1">
    <citation type="journal article" date="2019" name="Int. J. Syst. Evol. Microbiol.">
        <title>The Global Catalogue of Microorganisms (GCM) 10K type strain sequencing project: providing services to taxonomists for standard genome sequencing and annotation.</title>
        <authorList>
            <consortium name="The Broad Institute Genomics Platform"/>
            <consortium name="The Broad Institute Genome Sequencing Center for Infectious Disease"/>
            <person name="Wu L."/>
            <person name="Ma J."/>
        </authorList>
    </citation>
    <scope>NUCLEOTIDE SEQUENCE [LARGE SCALE GENOMIC DNA]</scope>
    <source>
        <strain evidence="11">CCUG 56698</strain>
    </source>
</reference>
<evidence type="ECO:0000256" key="1">
    <source>
        <dbReference type="ARBA" id="ARBA00010203"/>
    </source>
</evidence>
<dbReference type="InterPro" id="IPR017985">
    <property type="entry name" value="MeTrfase_CN4_CS"/>
</dbReference>
<dbReference type="InterPro" id="IPR029063">
    <property type="entry name" value="SAM-dependent_MTases_sf"/>
</dbReference>
<keyword evidence="4" id="KW-0949">S-adenosyl-L-methionine</keyword>
<evidence type="ECO:0000256" key="3">
    <source>
        <dbReference type="ARBA" id="ARBA00022679"/>
    </source>
</evidence>
<evidence type="ECO:0000256" key="2">
    <source>
        <dbReference type="ARBA" id="ARBA00022603"/>
    </source>
</evidence>